<keyword evidence="1" id="KW-0472">Membrane</keyword>
<reference evidence="2" key="1">
    <citation type="submission" date="2016-08" db="EMBL/GenBank/DDBJ databases">
        <title>Sequencing, Assembly and Comparative Genomics of S. aureofaciens ATCC 10762.</title>
        <authorList>
            <person name="Gradnigo J.S."/>
            <person name="Johnson N."/>
            <person name="Somerville G.A."/>
        </authorList>
    </citation>
    <scope>NUCLEOTIDE SEQUENCE [LARGE SCALE GENOMIC DNA]</scope>
    <source>
        <strain evidence="2">ATCC 10762</strain>
    </source>
</reference>
<keyword evidence="3" id="KW-1185">Reference proteome</keyword>
<dbReference type="AlphaFoldDB" id="A0A1E7NFN1"/>
<comment type="caution">
    <text evidence="2">The sequence shown here is derived from an EMBL/GenBank/DDBJ whole genome shotgun (WGS) entry which is preliminary data.</text>
</comment>
<gene>
    <name evidence="2" type="ORF">HS99_0001800</name>
</gene>
<evidence type="ECO:0000313" key="2">
    <source>
        <dbReference type="EMBL" id="OEV39458.1"/>
    </source>
</evidence>
<organism evidence="2 3">
    <name type="scientific">Kitasatospora aureofaciens</name>
    <name type="common">Streptomyces aureofaciens</name>
    <dbReference type="NCBI Taxonomy" id="1894"/>
    <lineage>
        <taxon>Bacteria</taxon>
        <taxon>Bacillati</taxon>
        <taxon>Actinomycetota</taxon>
        <taxon>Actinomycetes</taxon>
        <taxon>Kitasatosporales</taxon>
        <taxon>Streptomycetaceae</taxon>
        <taxon>Kitasatospora</taxon>
    </lineage>
</organism>
<evidence type="ECO:0000313" key="3">
    <source>
        <dbReference type="Proteomes" id="UP000037395"/>
    </source>
</evidence>
<proteinExistence type="predicted"/>
<evidence type="ECO:0000256" key="1">
    <source>
        <dbReference type="SAM" id="Phobius"/>
    </source>
</evidence>
<accession>A0A1E7NFN1</accession>
<protein>
    <submittedName>
        <fullName evidence="2">Uncharacterized protein</fullName>
    </submittedName>
</protein>
<name>A0A1E7NFN1_KITAU</name>
<feature type="transmembrane region" description="Helical" evidence="1">
    <location>
        <begin position="115"/>
        <end position="132"/>
    </location>
</feature>
<keyword evidence="1" id="KW-1133">Transmembrane helix</keyword>
<dbReference type="EMBL" id="JPRF03000001">
    <property type="protein sequence ID" value="OEV39458.1"/>
    <property type="molecule type" value="Genomic_DNA"/>
</dbReference>
<sequence>MDGAGPDADRRCLFLLWFMGAVRDYVGHRADRLFATLFLGGGLLSAAMPFVLAAMAERLVGAPGGTQPQLWGFDRHLALTVLVVSQAMRMALVFTRSATTVRCGLALFPRSLGRLGCLVALVPLFVVTSLPWSEPAFPAWVLAVSGQILRSSFGAPQAMAAG</sequence>
<keyword evidence="1" id="KW-0812">Transmembrane</keyword>
<feature type="transmembrane region" description="Helical" evidence="1">
    <location>
        <begin position="33"/>
        <end position="56"/>
    </location>
</feature>
<feature type="transmembrane region" description="Helical" evidence="1">
    <location>
        <begin position="76"/>
        <end position="94"/>
    </location>
</feature>
<dbReference type="Proteomes" id="UP000037395">
    <property type="component" value="Unassembled WGS sequence"/>
</dbReference>